<protein>
    <submittedName>
        <fullName evidence="4">Putative ribosomal protein L4</fullName>
    </submittedName>
</protein>
<evidence type="ECO:0000313" key="4">
    <source>
        <dbReference type="EMBL" id="LAA07080.1"/>
    </source>
</evidence>
<dbReference type="InterPro" id="IPR023574">
    <property type="entry name" value="Ribosomal_uL4_dom_sf"/>
</dbReference>
<keyword evidence="2 4" id="KW-0689">Ribosomal protein</keyword>
<evidence type="ECO:0000256" key="2">
    <source>
        <dbReference type="ARBA" id="ARBA00022980"/>
    </source>
</evidence>
<proteinExistence type="evidence at transcript level"/>
<organism evidence="4">
    <name type="scientific">Parasteatoda tepidariorum</name>
    <name type="common">Common house spider</name>
    <name type="synonym">Achaearanea tepidariorum</name>
    <dbReference type="NCBI Taxonomy" id="114398"/>
    <lineage>
        <taxon>Eukaryota</taxon>
        <taxon>Metazoa</taxon>
        <taxon>Ecdysozoa</taxon>
        <taxon>Arthropoda</taxon>
        <taxon>Chelicerata</taxon>
        <taxon>Arachnida</taxon>
        <taxon>Araneae</taxon>
        <taxon>Araneomorphae</taxon>
        <taxon>Entelegynae</taxon>
        <taxon>Araneoidea</taxon>
        <taxon>Theridiidae</taxon>
        <taxon>Parasteatoda</taxon>
    </lineage>
</organism>
<dbReference type="GO" id="GO:0003735">
    <property type="term" value="F:structural constituent of ribosome"/>
    <property type="evidence" value="ECO:0007669"/>
    <property type="project" value="InterPro"/>
</dbReference>
<keyword evidence="3" id="KW-0687">Ribonucleoprotein</keyword>
<dbReference type="GO" id="GO:0006412">
    <property type="term" value="P:translation"/>
    <property type="evidence" value="ECO:0007669"/>
    <property type="project" value="InterPro"/>
</dbReference>
<dbReference type="EMBL" id="IAAA01021208">
    <property type="protein sequence ID" value="LAA07080.1"/>
    <property type="molecule type" value="mRNA"/>
</dbReference>
<dbReference type="GO" id="GO:1990904">
    <property type="term" value="C:ribonucleoprotein complex"/>
    <property type="evidence" value="ECO:0007669"/>
    <property type="project" value="UniProtKB-KW"/>
</dbReference>
<evidence type="ECO:0000256" key="3">
    <source>
        <dbReference type="ARBA" id="ARBA00023274"/>
    </source>
</evidence>
<sequence length="50" mass="5539">MADAAHRPVVTVFNENNEPGTTDVALPVVFRAPIRPDIVNIVHMNMAKNR</sequence>
<dbReference type="Gene3D" id="3.40.1370.10">
    <property type="match status" value="1"/>
</dbReference>
<comment type="similarity">
    <text evidence="1">Belongs to the universal ribosomal protein uL4 family.</text>
</comment>
<dbReference type="AlphaFoldDB" id="A0A2L2YI85"/>
<evidence type="ECO:0000256" key="1">
    <source>
        <dbReference type="ARBA" id="ARBA00010528"/>
    </source>
</evidence>
<dbReference type="PANTHER" id="PTHR19431">
    <property type="entry name" value="60S RIBOSOMAL PROTEIN L4"/>
    <property type="match status" value="1"/>
</dbReference>
<accession>A0A2L2YI85</accession>
<dbReference type="OrthoDB" id="10259785at2759"/>
<name>A0A2L2YI85_PARTP</name>
<dbReference type="InterPro" id="IPR045240">
    <property type="entry name" value="Ribosomal_uL4_euk/arch"/>
</dbReference>
<dbReference type="GO" id="GO:0005840">
    <property type="term" value="C:ribosome"/>
    <property type="evidence" value="ECO:0007669"/>
    <property type="project" value="UniProtKB-KW"/>
</dbReference>
<reference evidence="4" key="1">
    <citation type="journal article" date="2016" name="Mol. Ecol. Resour.">
        <title>Evaluation of the impact of RNA preservation methods of spiders for de novo transcriptome assembly.</title>
        <authorList>
            <person name="Kono N."/>
            <person name="Nakamura H."/>
            <person name="Ito Y."/>
            <person name="Tomita M."/>
            <person name="Arakawa K."/>
        </authorList>
    </citation>
    <scope>NUCLEOTIDE SEQUENCE</scope>
    <source>
        <tissue evidence="4">Whole body</tissue>
    </source>
</reference>